<dbReference type="GO" id="GO:0003735">
    <property type="term" value="F:structural constituent of ribosome"/>
    <property type="evidence" value="ECO:0007669"/>
    <property type="project" value="InterPro"/>
</dbReference>
<evidence type="ECO:0000313" key="8">
    <source>
        <dbReference type="EMBL" id="KPJ69253.1"/>
    </source>
</evidence>
<dbReference type="GO" id="GO:0006412">
    <property type="term" value="P:translation"/>
    <property type="evidence" value="ECO:0007669"/>
    <property type="project" value="UniProtKB-UniRule"/>
</dbReference>
<dbReference type="PATRIC" id="fig|1703775.3.peg.1215"/>
<dbReference type="GO" id="GO:0005829">
    <property type="term" value="C:cytosol"/>
    <property type="evidence" value="ECO:0007669"/>
    <property type="project" value="TreeGrafter"/>
</dbReference>
<dbReference type="AlphaFoldDB" id="A0A0S7Y3E3"/>
<name>A0A0S7Y3E3_UNCSA</name>
<dbReference type="PANTHER" id="PTHR33398:SF1">
    <property type="entry name" value="SMALL RIBOSOMAL SUBUNIT PROTEIN BS20C"/>
    <property type="match status" value="1"/>
</dbReference>
<dbReference type="NCBIfam" id="TIGR00029">
    <property type="entry name" value="S20"/>
    <property type="match status" value="1"/>
</dbReference>
<dbReference type="Proteomes" id="UP000051861">
    <property type="component" value="Unassembled WGS sequence"/>
</dbReference>
<dbReference type="EMBL" id="LIZX01000028">
    <property type="protein sequence ID" value="KPJ69253.1"/>
    <property type="molecule type" value="Genomic_DNA"/>
</dbReference>
<evidence type="ECO:0000313" key="9">
    <source>
        <dbReference type="Proteomes" id="UP000051861"/>
    </source>
</evidence>
<dbReference type="InterPro" id="IPR002583">
    <property type="entry name" value="Ribosomal_bS20"/>
</dbReference>
<comment type="caution">
    <text evidence="8">The sequence shown here is derived from an EMBL/GenBank/DDBJ whole genome shotgun (WGS) entry which is preliminary data.</text>
</comment>
<keyword evidence="4 7" id="KW-0689">Ribosomal protein</keyword>
<evidence type="ECO:0000256" key="6">
    <source>
        <dbReference type="ARBA" id="ARBA00035136"/>
    </source>
</evidence>
<dbReference type="GO" id="GO:0070181">
    <property type="term" value="F:small ribosomal subunit rRNA binding"/>
    <property type="evidence" value="ECO:0007669"/>
    <property type="project" value="TreeGrafter"/>
</dbReference>
<accession>A0A0S7Y3E3</accession>
<reference evidence="8 9" key="1">
    <citation type="journal article" date="2015" name="Microbiome">
        <title>Genomic resolution of linkages in carbon, nitrogen, and sulfur cycling among widespread estuary sediment bacteria.</title>
        <authorList>
            <person name="Baker B.J."/>
            <person name="Lazar C.S."/>
            <person name="Teske A.P."/>
            <person name="Dick G.J."/>
        </authorList>
    </citation>
    <scope>NUCLEOTIDE SEQUENCE [LARGE SCALE GENOMIC DNA]</scope>
    <source>
        <strain evidence="8">DG_54_3</strain>
    </source>
</reference>
<evidence type="ECO:0000256" key="3">
    <source>
        <dbReference type="ARBA" id="ARBA00022884"/>
    </source>
</evidence>
<comment type="function">
    <text evidence="7">Binds directly to 16S ribosomal RNA.</text>
</comment>
<dbReference type="Pfam" id="PF01649">
    <property type="entry name" value="Ribosomal_S20p"/>
    <property type="match status" value="1"/>
</dbReference>
<dbReference type="GO" id="GO:0015935">
    <property type="term" value="C:small ribosomal subunit"/>
    <property type="evidence" value="ECO:0007669"/>
    <property type="project" value="TreeGrafter"/>
</dbReference>
<dbReference type="Gene3D" id="1.20.58.110">
    <property type="entry name" value="Ribosomal protein S20"/>
    <property type="match status" value="1"/>
</dbReference>
<keyword evidence="5 7" id="KW-0687">Ribonucleoprotein</keyword>
<proteinExistence type="inferred from homology"/>
<evidence type="ECO:0000256" key="1">
    <source>
        <dbReference type="ARBA" id="ARBA00007634"/>
    </source>
</evidence>
<evidence type="ECO:0000256" key="5">
    <source>
        <dbReference type="ARBA" id="ARBA00023274"/>
    </source>
</evidence>
<comment type="similarity">
    <text evidence="1 7">Belongs to the bacterial ribosomal protein bS20 family.</text>
</comment>
<protein>
    <recommendedName>
        <fullName evidence="6 7">Small ribosomal subunit protein bS20</fullName>
    </recommendedName>
</protein>
<organism evidence="8 9">
    <name type="scientific">candidate division WOR-1 bacterium DG_54_3</name>
    <dbReference type="NCBI Taxonomy" id="1703775"/>
    <lineage>
        <taxon>Bacteria</taxon>
        <taxon>Bacillati</taxon>
        <taxon>Saganbacteria</taxon>
    </lineage>
</organism>
<keyword evidence="3 7" id="KW-0694">RNA-binding</keyword>
<evidence type="ECO:0000256" key="4">
    <source>
        <dbReference type="ARBA" id="ARBA00022980"/>
    </source>
</evidence>
<dbReference type="SUPFAM" id="SSF46992">
    <property type="entry name" value="Ribosomal protein S20"/>
    <property type="match status" value="1"/>
</dbReference>
<keyword evidence="2 7" id="KW-0699">rRNA-binding</keyword>
<evidence type="ECO:0000256" key="7">
    <source>
        <dbReference type="HAMAP-Rule" id="MF_00500"/>
    </source>
</evidence>
<evidence type="ECO:0000256" key="2">
    <source>
        <dbReference type="ARBA" id="ARBA00022730"/>
    </source>
</evidence>
<dbReference type="InterPro" id="IPR036510">
    <property type="entry name" value="Ribosomal_bS20_sf"/>
</dbReference>
<dbReference type="PANTHER" id="PTHR33398">
    <property type="entry name" value="30S RIBOSOMAL PROTEIN S20"/>
    <property type="match status" value="1"/>
</dbReference>
<dbReference type="HAMAP" id="MF_00500">
    <property type="entry name" value="Ribosomal_bS20"/>
    <property type="match status" value="1"/>
</dbReference>
<gene>
    <name evidence="7" type="primary">rpsT</name>
    <name evidence="8" type="ORF">AMJ44_04225</name>
</gene>
<sequence>MAKRSKSAMKRVKTSKMRRARNLAAKNEVKKAFKGAERAIAAKSAEAKELIKKAVSAIDKAVQRGILHKNKAARQKSRLLLKYNKTK</sequence>